<evidence type="ECO:0000313" key="11">
    <source>
        <dbReference type="Proteomes" id="UP001364890"/>
    </source>
</evidence>
<evidence type="ECO:0000256" key="2">
    <source>
        <dbReference type="ARBA" id="ARBA00007886"/>
    </source>
</evidence>
<dbReference type="EMBL" id="JBAWSY010000001">
    <property type="protein sequence ID" value="MEI4768162.1"/>
    <property type="molecule type" value="Genomic_DNA"/>
</dbReference>
<dbReference type="InterPro" id="IPR038501">
    <property type="entry name" value="Spore_GerAC_C_sf"/>
</dbReference>
<keyword evidence="7" id="KW-0449">Lipoprotein</keyword>
<name>A0ABU8F1P3_9BACI</name>
<keyword evidence="3" id="KW-0309">Germination</keyword>
<dbReference type="Gene3D" id="6.20.190.10">
    <property type="entry name" value="Nutrient germinant receptor protein C, domain 1"/>
    <property type="match status" value="1"/>
</dbReference>
<evidence type="ECO:0000256" key="6">
    <source>
        <dbReference type="ARBA" id="ARBA00023139"/>
    </source>
</evidence>
<dbReference type="Gene3D" id="3.30.300.210">
    <property type="entry name" value="Nutrient germinant receptor protein C, domain 3"/>
    <property type="match status" value="1"/>
</dbReference>
<keyword evidence="11" id="KW-1185">Reference proteome</keyword>
<proteinExistence type="inferred from homology"/>
<dbReference type="InterPro" id="IPR057336">
    <property type="entry name" value="GerAC_N"/>
</dbReference>
<organism evidence="10 11">
    <name type="scientific">Psychrobacillus mangrovi</name>
    <dbReference type="NCBI Taxonomy" id="3117745"/>
    <lineage>
        <taxon>Bacteria</taxon>
        <taxon>Bacillati</taxon>
        <taxon>Bacillota</taxon>
        <taxon>Bacilli</taxon>
        <taxon>Bacillales</taxon>
        <taxon>Bacillaceae</taxon>
        <taxon>Psychrobacillus</taxon>
    </lineage>
</organism>
<dbReference type="PANTHER" id="PTHR35789">
    <property type="entry name" value="SPORE GERMINATION PROTEIN B3"/>
    <property type="match status" value="1"/>
</dbReference>
<gene>
    <name evidence="10" type="ORF">WAX74_00625</name>
</gene>
<evidence type="ECO:0000259" key="8">
    <source>
        <dbReference type="Pfam" id="PF05504"/>
    </source>
</evidence>
<keyword evidence="4" id="KW-0732">Signal</keyword>
<dbReference type="InterPro" id="IPR008844">
    <property type="entry name" value="Spore_GerAC-like"/>
</dbReference>
<evidence type="ECO:0000256" key="7">
    <source>
        <dbReference type="ARBA" id="ARBA00023288"/>
    </source>
</evidence>
<comment type="subcellular location">
    <subcellularLocation>
        <location evidence="1">Membrane</location>
        <topology evidence="1">Lipid-anchor</topology>
    </subcellularLocation>
</comment>
<dbReference type="Pfam" id="PF25198">
    <property type="entry name" value="Spore_GerAC_N"/>
    <property type="match status" value="1"/>
</dbReference>
<reference evidence="10 11" key="1">
    <citation type="submission" date="2024-01" db="EMBL/GenBank/DDBJ databases">
        <title>Seven novel Bacillus-like species.</title>
        <authorList>
            <person name="Liu G."/>
        </authorList>
    </citation>
    <scope>NUCLEOTIDE SEQUENCE [LARGE SCALE GENOMIC DNA]</scope>
    <source>
        <strain evidence="10 11">FJAT-51614</strain>
    </source>
</reference>
<dbReference type="Pfam" id="PF05504">
    <property type="entry name" value="Spore_GerAC"/>
    <property type="match status" value="1"/>
</dbReference>
<dbReference type="PANTHER" id="PTHR35789:SF1">
    <property type="entry name" value="SPORE GERMINATION PROTEIN B3"/>
    <property type="match status" value="1"/>
</dbReference>
<feature type="domain" description="Spore germination GerAC-like C-terminal" evidence="8">
    <location>
        <begin position="221"/>
        <end position="384"/>
    </location>
</feature>
<evidence type="ECO:0000256" key="5">
    <source>
        <dbReference type="ARBA" id="ARBA00023136"/>
    </source>
</evidence>
<evidence type="ECO:0000259" key="9">
    <source>
        <dbReference type="Pfam" id="PF25198"/>
    </source>
</evidence>
<dbReference type="RefSeq" id="WP_336495719.1">
    <property type="nucleotide sequence ID" value="NZ_JBAWSY010000001.1"/>
</dbReference>
<protein>
    <submittedName>
        <fullName evidence="10">Ger(X)C family spore germination protein</fullName>
    </submittedName>
</protein>
<evidence type="ECO:0000256" key="1">
    <source>
        <dbReference type="ARBA" id="ARBA00004635"/>
    </source>
</evidence>
<keyword evidence="5" id="KW-0472">Membrane</keyword>
<evidence type="ECO:0000313" key="10">
    <source>
        <dbReference type="EMBL" id="MEI4768162.1"/>
    </source>
</evidence>
<comment type="caution">
    <text evidence="10">The sequence shown here is derived from an EMBL/GenBank/DDBJ whole genome shotgun (WGS) entry which is preliminary data.</text>
</comment>
<dbReference type="Proteomes" id="UP001364890">
    <property type="component" value="Unassembled WGS sequence"/>
</dbReference>
<sequence>MYKCLVVLLLLSLSLTGCWDKRELNELAISMALGIDKVDDEYLASVQVVLPGEVSPIKGSTGRSPVTLFQAKGKTINEAIRNVSNISPRNLYSGHLQMVIIGEEMAKDGISSLLDYLSRYWEVRYDFYLAIAKDSKAEKILNIQTTLENIPAINIFHMLKTSAKNFADTSAISFGRLLTDLEREGMEGALTGIKIKGDEKTGSSKQNVESILPSAFLKFDEIAVFKGDKLVGWLPSEESKGYNTITNHVKNTLGTISCPGEGKLSIHAKHFKTKLKSKIINGKPEIDINVKVEGNISDVECQIDLNKEETLNKLNKLYEEEIKKNINQTVKFVQEEYGSDIFGFGAKIYQKHPKEWEKLKSNWDEEFKDVQVNINVKVEIRHTGSIINPIQKNLKD</sequence>
<keyword evidence="6" id="KW-0564">Palmitate</keyword>
<comment type="similarity">
    <text evidence="2">Belongs to the GerABKC lipoprotein family.</text>
</comment>
<feature type="domain" description="Spore germination protein N-terminal" evidence="9">
    <location>
        <begin position="20"/>
        <end position="194"/>
    </location>
</feature>
<evidence type="ECO:0000256" key="3">
    <source>
        <dbReference type="ARBA" id="ARBA00022544"/>
    </source>
</evidence>
<dbReference type="NCBIfam" id="TIGR02887">
    <property type="entry name" value="spore_ger_x_C"/>
    <property type="match status" value="1"/>
</dbReference>
<dbReference type="InterPro" id="IPR046953">
    <property type="entry name" value="Spore_GerAC-like_C"/>
</dbReference>
<evidence type="ECO:0000256" key="4">
    <source>
        <dbReference type="ARBA" id="ARBA00022729"/>
    </source>
</evidence>
<dbReference type="PROSITE" id="PS51257">
    <property type="entry name" value="PROKAR_LIPOPROTEIN"/>
    <property type="match status" value="1"/>
</dbReference>
<accession>A0ABU8F1P3</accession>